<proteinExistence type="predicted"/>
<dbReference type="Proteomes" id="UP000054495">
    <property type="component" value="Unassembled WGS sequence"/>
</dbReference>
<sequence length="199" mass="23053">MYFQERNLRKNSKNFDVEPKGEKIKAGRLNMRKERRMTAYLQKRTVRFQLSLDQMRIVADEGARLANLCSTRMGRAQQMCKERADAVMAIDSFLRNSSDMERKIRDLNKQVDKLVRFCNQTEQAMTHLEALNSIVRTEEEVDLIRQQTRSAATIINMDPSPSPALVLNTSIRPNDEAREKQEEVMLEEFLSGKKPASLD</sequence>
<dbReference type="EMBL" id="KE125053">
    <property type="protein sequence ID" value="EPB72339.1"/>
    <property type="molecule type" value="Genomic_DNA"/>
</dbReference>
<evidence type="ECO:0000313" key="2">
    <source>
        <dbReference type="Proteomes" id="UP000054495"/>
    </source>
</evidence>
<protein>
    <submittedName>
        <fullName evidence="1">Uncharacterized protein</fullName>
    </submittedName>
</protein>
<evidence type="ECO:0000313" key="1">
    <source>
        <dbReference type="EMBL" id="EPB72339.1"/>
    </source>
</evidence>
<dbReference type="AlphaFoldDB" id="A0A0D6LK74"/>
<keyword evidence="2" id="KW-1185">Reference proteome</keyword>
<name>A0A0D6LK74_9BILA</name>
<accession>A0A0D6LK74</accession>
<gene>
    <name evidence="1" type="ORF">ANCCEY_08576</name>
</gene>
<organism evidence="1 2">
    <name type="scientific">Ancylostoma ceylanicum</name>
    <dbReference type="NCBI Taxonomy" id="53326"/>
    <lineage>
        <taxon>Eukaryota</taxon>
        <taxon>Metazoa</taxon>
        <taxon>Ecdysozoa</taxon>
        <taxon>Nematoda</taxon>
        <taxon>Chromadorea</taxon>
        <taxon>Rhabditida</taxon>
        <taxon>Rhabditina</taxon>
        <taxon>Rhabditomorpha</taxon>
        <taxon>Strongyloidea</taxon>
        <taxon>Ancylostomatidae</taxon>
        <taxon>Ancylostomatinae</taxon>
        <taxon>Ancylostoma</taxon>
    </lineage>
</organism>
<reference evidence="1 2" key="1">
    <citation type="submission" date="2013-05" db="EMBL/GenBank/DDBJ databases">
        <title>Draft genome of the parasitic nematode Anyclostoma ceylanicum.</title>
        <authorList>
            <person name="Mitreva M."/>
        </authorList>
    </citation>
    <scope>NUCLEOTIDE SEQUENCE [LARGE SCALE GENOMIC DNA]</scope>
</reference>